<gene>
    <name evidence="2" type="ORF">MNBD_NITROSPINAE03-56</name>
</gene>
<proteinExistence type="predicted"/>
<dbReference type="EMBL" id="UOGB01000223">
    <property type="protein sequence ID" value="VAX21942.1"/>
    <property type="molecule type" value="Genomic_DNA"/>
</dbReference>
<feature type="transmembrane region" description="Helical" evidence="1">
    <location>
        <begin position="60"/>
        <end position="78"/>
    </location>
</feature>
<reference evidence="2" key="1">
    <citation type="submission" date="2018-06" db="EMBL/GenBank/DDBJ databases">
        <authorList>
            <person name="Zhirakovskaya E."/>
        </authorList>
    </citation>
    <scope>NUCLEOTIDE SEQUENCE</scope>
</reference>
<sequence>MKLIVLFGKAPLLEPPGSLKAKVMESIWEESAMGEDTPGQNRIIIRWNGVITRHLLGKRAAISFAAVAAALLLTFWISPGAFVDTEPEKVAGHSAPGEVVSDDAINEFVEETLNQVFRADPGVEVAYDDELMDIDTYILRQFEEIFWINGGNNA</sequence>
<name>A0A3B1C1H2_9ZZZZ</name>
<protein>
    <submittedName>
        <fullName evidence="2">Uncharacterized protein</fullName>
    </submittedName>
</protein>
<dbReference type="AlphaFoldDB" id="A0A3B1C1H2"/>
<keyword evidence="1" id="KW-0812">Transmembrane</keyword>
<keyword evidence="1" id="KW-1133">Transmembrane helix</keyword>
<keyword evidence="1" id="KW-0472">Membrane</keyword>
<accession>A0A3B1C1H2</accession>
<organism evidence="2">
    <name type="scientific">hydrothermal vent metagenome</name>
    <dbReference type="NCBI Taxonomy" id="652676"/>
    <lineage>
        <taxon>unclassified sequences</taxon>
        <taxon>metagenomes</taxon>
        <taxon>ecological metagenomes</taxon>
    </lineage>
</organism>
<evidence type="ECO:0000313" key="2">
    <source>
        <dbReference type="EMBL" id="VAX21942.1"/>
    </source>
</evidence>
<evidence type="ECO:0000256" key="1">
    <source>
        <dbReference type="SAM" id="Phobius"/>
    </source>
</evidence>